<evidence type="ECO:0000256" key="1">
    <source>
        <dbReference type="ARBA" id="ARBA00005163"/>
    </source>
</evidence>
<dbReference type="InterPro" id="IPR036969">
    <property type="entry name" value="Citrate_synthase_sf"/>
</dbReference>
<dbReference type="EC" id="2.3.3.16" evidence="3"/>
<dbReference type="Proteomes" id="UP001236014">
    <property type="component" value="Chromosome"/>
</dbReference>
<protein>
    <recommendedName>
        <fullName evidence="3">citrate synthase (unknown stereospecificity)</fullName>
        <ecNumber evidence="3">2.3.3.16</ecNumber>
    </recommendedName>
</protein>
<dbReference type="Pfam" id="PF00285">
    <property type="entry name" value="Citrate_synt"/>
    <property type="match status" value="1"/>
</dbReference>
<evidence type="ECO:0000259" key="6">
    <source>
        <dbReference type="Pfam" id="PF12728"/>
    </source>
</evidence>
<dbReference type="EMBL" id="CP127294">
    <property type="protein sequence ID" value="WIX76976.1"/>
    <property type="molecule type" value="Genomic_DNA"/>
</dbReference>
<proteinExistence type="inferred from homology"/>
<dbReference type="PANTHER" id="PTHR11739">
    <property type="entry name" value="CITRATE SYNTHASE"/>
    <property type="match status" value="1"/>
</dbReference>
<dbReference type="InterPro" id="IPR016142">
    <property type="entry name" value="Citrate_synth-like_lrg_a-sub"/>
</dbReference>
<reference evidence="7 8" key="1">
    <citation type="submission" date="2023-06" db="EMBL/GenBank/DDBJ databases">
        <authorList>
            <person name="Oyuntsetseg B."/>
            <person name="Kim S.B."/>
        </authorList>
    </citation>
    <scope>NUCLEOTIDE SEQUENCE [LARGE SCALE GENOMIC DNA]</scope>
    <source>
        <strain evidence="7 8">2-15</strain>
    </source>
</reference>
<dbReference type="InterPro" id="IPR016143">
    <property type="entry name" value="Citrate_synth-like_sm_a-sub"/>
</dbReference>
<sequence length="405" mass="42906">MPSRKTRLEMTAPGGDYLTTAEAAKRLGVKTQTVYAYVSRGMLRRVRVTGQRTSMFVRAEVDGLARRSRESSRPAGSIERVASALTLIKDDELYFRGRRATDLIASESAESVASLLWTGECVADPGFVASSRGIARARTASAGLPESAHLADGLRVGVIALGAADPARDDFTPASVIRMAREMIGAVVDALPGPPGSGGIADRLALKLCGRPGAVPVLGSALMLLADHGLAASTVAARIAASTGAHPYATVSTGLSALDGPHHGSASTSAYRFLGEELGNRSGRQRYRAGRLPVPGFGHRVYRKRDPRAEALLRMLPGSRVTETVDRIVAKLGGRQNTFPNVDLALAAISHTYSMRQDAGEVVFAIARMVGFVAHAIEEYQEPRMRFRPAGIYAGPAAVGYANEV</sequence>
<dbReference type="KEGG" id="acab:QRX50_37010"/>
<dbReference type="InterPro" id="IPR019810">
    <property type="entry name" value="Citrate_synthase_AS"/>
</dbReference>
<evidence type="ECO:0000313" key="8">
    <source>
        <dbReference type="Proteomes" id="UP001236014"/>
    </source>
</evidence>
<dbReference type="InterPro" id="IPR041657">
    <property type="entry name" value="HTH_17"/>
</dbReference>
<dbReference type="AlphaFoldDB" id="A0A9Y2MSS6"/>
<dbReference type="SUPFAM" id="SSF46955">
    <property type="entry name" value="Putative DNA-binding domain"/>
    <property type="match status" value="1"/>
</dbReference>
<dbReference type="InterPro" id="IPR009061">
    <property type="entry name" value="DNA-bd_dom_put_sf"/>
</dbReference>
<keyword evidence="4 5" id="KW-0808">Transferase</keyword>
<dbReference type="NCBIfam" id="TIGR01764">
    <property type="entry name" value="excise"/>
    <property type="match status" value="1"/>
</dbReference>
<dbReference type="InterPro" id="IPR002020">
    <property type="entry name" value="Citrate_synthase"/>
</dbReference>
<dbReference type="Pfam" id="PF12728">
    <property type="entry name" value="HTH_17"/>
    <property type="match status" value="1"/>
</dbReference>
<dbReference type="Gene3D" id="1.10.580.10">
    <property type="entry name" value="Citrate Synthase, domain 1"/>
    <property type="match status" value="2"/>
</dbReference>
<dbReference type="RefSeq" id="WP_285967721.1">
    <property type="nucleotide sequence ID" value="NZ_CP127294.1"/>
</dbReference>
<dbReference type="GO" id="GO:0003677">
    <property type="term" value="F:DNA binding"/>
    <property type="evidence" value="ECO:0007669"/>
    <property type="project" value="InterPro"/>
</dbReference>
<evidence type="ECO:0000313" key="7">
    <source>
        <dbReference type="EMBL" id="WIX76976.1"/>
    </source>
</evidence>
<organism evidence="7 8">
    <name type="scientific">Amycolatopsis carbonis</name>
    <dbReference type="NCBI Taxonomy" id="715471"/>
    <lineage>
        <taxon>Bacteria</taxon>
        <taxon>Bacillati</taxon>
        <taxon>Actinomycetota</taxon>
        <taxon>Actinomycetes</taxon>
        <taxon>Pseudonocardiales</taxon>
        <taxon>Pseudonocardiaceae</taxon>
        <taxon>Amycolatopsis</taxon>
    </lineage>
</organism>
<feature type="domain" description="Helix-turn-helix" evidence="6">
    <location>
        <begin position="17"/>
        <end position="60"/>
    </location>
</feature>
<name>A0A9Y2MSS6_9PSEU</name>
<dbReference type="GO" id="GO:0006099">
    <property type="term" value="P:tricarboxylic acid cycle"/>
    <property type="evidence" value="ECO:0007669"/>
    <property type="project" value="TreeGrafter"/>
</dbReference>
<keyword evidence="8" id="KW-1185">Reference proteome</keyword>
<dbReference type="PROSITE" id="PS00480">
    <property type="entry name" value="CITRATE_SYNTHASE"/>
    <property type="match status" value="1"/>
</dbReference>
<gene>
    <name evidence="7" type="ORF">QRX50_37010</name>
</gene>
<dbReference type="InterPro" id="IPR010093">
    <property type="entry name" value="SinI_DNA-bd"/>
</dbReference>
<dbReference type="GO" id="GO:0005829">
    <property type="term" value="C:cytosol"/>
    <property type="evidence" value="ECO:0007669"/>
    <property type="project" value="TreeGrafter"/>
</dbReference>
<evidence type="ECO:0000256" key="4">
    <source>
        <dbReference type="ARBA" id="ARBA00022679"/>
    </source>
</evidence>
<dbReference type="Gene3D" id="1.10.230.10">
    <property type="entry name" value="Cytochrome P450-Terp, domain 2"/>
    <property type="match status" value="1"/>
</dbReference>
<evidence type="ECO:0000256" key="3">
    <source>
        <dbReference type="ARBA" id="ARBA00012972"/>
    </source>
</evidence>
<dbReference type="SUPFAM" id="SSF48256">
    <property type="entry name" value="Citrate synthase"/>
    <property type="match status" value="1"/>
</dbReference>
<dbReference type="GO" id="GO:0005975">
    <property type="term" value="P:carbohydrate metabolic process"/>
    <property type="evidence" value="ECO:0007669"/>
    <property type="project" value="TreeGrafter"/>
</dbReference>
<accession>A0A9Y2MSS6</accession>
<comment type="similarity">
    <text evidence="2 5">Belongs to the citrate synthase family.</text>
</comment>
<evidence type="ECO:0000256" key="2">
    <source>
        <dbReference type="ARBA" id="ARBA00010566"/>
    </source>
</evidence>
<evidence type="ECO:0000256" key="5">
    <source>
        <dbReference type="RuleBase" id="RU003406"/>
    </source>
</evidence>
<comment type="pathway">
    <text evidence="1">Carbohydrate metabolism; tricarboxylic acid cycle.</text>
</comment>
<dbReference type="GO" id="GO:0036440">
    <property type="term" value="F:citrate synthase activity"/>
    <property type="evidence" value="ECO:0007669"/>
    <property type="project" value="UniProtKB-EC"/>
</dbReference>
<dbReference type="PANTHER" id="PTHR11739:SF4">
    <property type="entry name" value="CITRATE SYNTHASE, PEROXISOMAL"/>
    <property type="match status" value="1"/>
</dbReference>